<reference evidence="2" key="1">
    <citation type="journal article" date="2019" name="Int. J. Syst. Evol. Microbiol.">
        <title>The Global Catalogue of Microorganisms (GCM) 10K type strain sequencing project: providing services to taxonomists for standard genome sequencing and annotation.</title>
        <authorList>
            <consortium name="The Broad Institute Genomics Platform"/>
            <consortium name="The Broad Institute Genome Sequencing Center for Infectious Disease"/>
            <person name="Wu L."/>
            <person name="Ma J."/>
        </authorList>
    </citation>
    <scope>NUCLEOTIDE SEQUENCE [LARGE SCALE GENOMIC DNA]</scope>
    <source>
        <strain evidence="2">JCM 17106</strain>
    </source>
</reference>
<dbReference type="Proteomes" id="UP001500459">
    <property type="component" value="Unassembled WGS sequence"/>
</dbReference>
<comment type="caution">
    <text evidence="1">The sequence shown here is derived from an EMBL/GenBank/DDBJ whole genome shotgun (WGS) entry which is preliminary data.</text>
</comment>
<proteinExistence type="predicted"/>
<gene>
    <name evidence="1" type="ORF">GCM10022393_03840</name>
</gene>
<evidence type="ECO:0000313" key="1">
    <source>
        <dbReference type="EMBL" id="GAA4108087.1"/>
    </source>
</evidence>
<name>A0ABP7XBN5_9FLAO</name>
<protein>
    <submittedName>
        <fullName evidence="1">Uncharacterized protein</fullName>
    </submittedName>
</protein>
<evidence type="ECO:0000313" key="2">
    <source>
        <dbReference type="Proteomes" id="UP001500459"/>
    </source>
</evidence>
<sequence length="77" mass="9393">MCFTTLIKRLITGTKNTFIRIIYEIRFDFFNPFTQYNFYENGKLSYIGNNIGSEYEVFLRLGRRLLCKCRCYRFTIF</sequence>
<accession>A0ABP7XBN5</accession>
<keyword evidence="2" id="KW-1185">Reference proteome</keyword>
<organism evidence="1 2">
    <name type="scientific">Aquimarina addita</name>
    <dbReference type="NCBI Taxonomy" id="870485"/>
    <lineage>
        <taxon>Bacteria</taxon>
        <taxon>Pseudomonadati</taxon>
        <taxon>Bacteroidota</taxon>
        <taxon>Flavobacteriia</taxon>
        <taxon>Flavobacteriales</taxon>
        <taxon>Flavobacteriaceae</taxon>
        <taxon>Aquimarina</taxon>
    </lineage>
</organism>
<dbReference type="EMBL" id="BAABCW010000001">
    <property type="protein sequence ID" value="GAA4108087.1"/>
    <property type="molecule type" value="Genomic_DNA"/>
</dbReference>